<evidence type="ECO:0000313" key="12">
    <source>
        <dbReference type="Proteomes" id="UP000271974"/>
    </source>
</evidence>
<keyword evidence="3" id="KW-0963">Cytoplasm</keyword>
<evidence type="ECO:0000256" key="9">
    <source>
        <dbReference type="ARBA" id="ARBA00046432"/>
    </source>
</evidence>
<dbReference type="FunFam" id="3.40.50.10470:FF:000001">
    <property type="entry name" value="Translation initiation factor eIF-2B subunit alpha"/>
    <property type="match status" value="1"/>
</dbReference>
<evidence type="ECO:0000256" key="7">
    <source>
        <dbReference type="ARBA" id="ARBA00044208"/>
    </source>
</evidence>
<proteinExistence type="inferred from homology"/>
<evidence type="ECO:0000256" key="3">
    <source>
        <dbReference type="ARBA" id="ARBA00022490"/>
    </source>
</evidence>
<comment type="function">
    <text evidence="6">Acts as a component of the translation initiation factor 2B (eIF2B) complex, which catalyzes the exchange of GDP for GTP on eukaryotic initiation factor 2 (eIF2) gamma subunit. Its guanine nucleotide exchange factor activity is repressed when bound to eIF2 complex phosphorylated on the alpha subunit, thereby limiting the amount of methionyl-initiator methionine tRNA available to the ribosome and consequently global translation is repressed.</text>
</comment>
<evidence type="ECO:0000256" key="5">
    <source>
        <dbReference type="ARBA" id="ARBA00022917"/>
    </source>
</evidence>
<dbReference type="InterPro" id="IPR037171">
    <property type="entry name" value="NagB/RpiA_transferase-like"/>
</dbReference>
<gene>
    <name evidence="11" type="ORF">EGW08_010813</name>
</gene>
<dbReference type="SUPFAM" id="SSF100950">
    <property type="entry name" value="NagB/RpiA/CoA transferase-like"/>
    <property type="match status" value="1"/>
</dbReference>
<comment type="subcellular location">
    <subcellularLocation>
        <location evidence="1">Cytoplasm</location>
        <location evidence="1">Cytosol</location>
    </subcellularLocation>
</comment>
<evidence type="ECO:0000256" key="4">
    <source>
        <dbReference type="ARBA" id="ARBA00022540"/>
    </source>
</evidence>
<keyword evidence="4" id="KW-0396">Initiation factor</keyword>
<reference evidence="11 12" key="1">
    <citation type="submission" date="2019-01" db="EMBL/GenBank/DDBJ databases">
        <title>A draft genome assembly of the solar-powered sea slug Elysia chlorotica.</title>
        <authorList>
            <person name="Cai H."/>
            <person name="Li Q."/>
            <person name="Fang X."/>
            <person name="Li J."/>
            <person name="Curtis N.E."/>
            <person name="Altenburger A."/>
            <person name="Shibata T."/>
            <person name="Feng M."/>
            <person name="Maeda T."/>
            <person name="Schwartz J.A."/>
            <person name="Shigenobu S."/>
            <person name="Lundholm N."/>
            <person name="Nishiyama T."/>
            <person name="Yang H."/>
            <person name="Hasebe M."/>
            <person name="Li S."/>
            <person name="Pierce S.K."/>
            <person name="Wang J."/>
        </authorList>
    </citation>
    <scope>NUCLEOTIDE SEQUENCE [LARGE SCALE GENOMIC DNA]</scope>
    <source>
        <strain evidence="11">EC2010</strain>
        <tissue evidence="11">Whole organism of an adult</tissue>
    </source>
</reference>
<dbReference type="InterPro" id="IPR042528">
    <property type="entry name" value="elF-2B_alpha_N"/>
</dbReference>
<dbReference type="Proteomes" id="UP000271974">
    <property type="component" value="Unassembled WGS sequence"/>
</dbReference>
<dbReference type="GO" id="GO:0005851">
    <property type="term" value="C:eukaryotic translation initiation factor 2B complex"/>
    <property type="evidence" value="ECO:0007669"/>
    <property type="project" value="TreeGrafter"/>
</dbReference>
<evidence type="ECO:0000256" key="1">
    <source>
        <dbReference type="ARBA" id="ARBA00004514"/>
    </source>
</evidence>
<dbReference type="InterPro" id="IPR042529">
    <property type="entry name" value="IF_2B-like_C"/>
</dbReference>
<name>A0A433TIN9_ELYCH</name>
<evidence type="ECO:0000256" key="10">
    <source>
        <dbReference type="RuleBase" id="RU003814"/>
    </source>
</evidence>
<dbReference type="PANTHER" id="PTHR45860">
    <property type="entry name" value="TRANSLATION INITIATION FACTOR EIF-2B SUBUNIT ALPHA"/>
    <property type="match status" value="1"/>
</dbReference>
<dbReference type="Pfam" id="PF01008">
    <property type="entry name" value="IF-2B"/>
    <property type="match status" value="1"/>
</dbReference>
<evidence type="ECO:0000256" key="2">
    <source>
        <dbReference type="ARBA" id="ARBA00007251"/>
    </source>
</evidence>
<organism evidence="11 12">
    <name type="scientific">Elysia chlorotica</name>
    <name type="common">Eastern emerald elysia</name>
    <name type="synonym">Sea slug</name>
    <dbReference type="NCBI Taxonomy" id="188477"/>
    <lineage>
        <taxon>Eukaryota</taxon>
        <taxon>Metazoa</taxon>
        <taxon>Spiralia</taxon>
        <taxon>Lophotrochozoa</taxon>
        <taxon>Mollusca</taxon>
        <taxon>Gastropoda</taxon>
        <taxon>Heterobranchia</taxon>
        <taxon>Euthyneura</taxon>
        <taxon>Panpulmonata</taxon>
        <taxon>Sacoglossa</taxon>
        <taxon>Placobranchoidea</taxon>
        <taxon>Plakobranchidae</taxon>
        <taxon>Elysia</taxon>
    </lineage>
</organism>
<sequence>MDDEAVLNHFNGLMRADPEMSSAVAAITTLVKLMESSNAETLSGLVDTIRKATSMMLTTDFSYASITSGCEQFLRYTTLANLQETNFQKIMLHRGKVFLNNALKARAKIVSMAQQFVDDGTTILTHCRSRVVMQVLKAAAMQKKRFTVFITESHPDKNGYAAKEELSEVGIPTTVILDSAVGYIMERVQMVMVGAEGIVENGGIINKIGTYPLAVCAKQMNKPVYVVAESFKFVRAFPLSQRDVPDVYKYRASTIRAGKDLEQEHPLVDYTSPEFISLMFTDLGVLTPSAVSDELIKLYC</sequence>
<dbReference type="PANTHER" id="PTHR45860:SF1">
    <property type="entry name" value="TRANSLATION INITIATION FACTOR EIF-2B SUBUNIT ALPHA"/>
    <property type="match status" value="1"/>
</dbReference>
<dbReference type="InterPro" id="IPR051501">
    <property type="entry name" value="eIF2B_alpha/beta/delta"/>
</dbReference>
<keyword evidence="5" id="KW-0648">Protein biosynthesis</keyword>
<evidence type="ECO:0000313" key="11">
    <source>
        <dbReference type="EMBL" id="RUS81429.1"/>
    </source>
</evidence>
<dbReference type="STRING" id="188477.A0A433TIN9"/>
<dbReference type="GO" id="GO:0003743">
    <property type="term" value="F:translation initiation factor activity"/>
    <property type="evidence" value="ECO:0007669"/>
    <property type="project" value="UniProtKB-KW"/>
</dbReference>
<dbReference type="OrthoDB" id="10249309at2759"/>
<evidence type="ECO:0000256" key="6">
    <source>
        <dbReference type="ARBA" id="ARBA00043898"/>
    </source>
</evidence>
<accession>A0A433TIN9</accession>
<comment type="similarity">
    <text evidence="2 10">Belongs to the eIF-2B alpha/beta/delta subunits family.</text>
</comment>
<dbReference type="InterPro" id="IPR000649">
    <property type="entry name" value="IF-2B-related"/>
</dbReference>
<protein>
    <recommendedName>
        <fullName evidence="7">Translation initiation factor eIF2B subunit alpha</fullName>
    </recommendedName>
    <alternativeName>
        <fullName evidence="8">eIF2B GDP-GTP exchange factor subunit alpha</fullName>
    </alternativeName>
</protein>
<comment type="subunit">
    <text evidence="9">Component of the translation initiation factor 2B (eIF2B) complex which is a heterodecamer of two sets of five different subunits: alpha, beta, gamma, delta and epsilon. Subunits alpha, beta and delta comprise a regulatory subcomplex and subunits epsilon and gamma comprise a catalytic subcomplex. Within the complex, the hexameric regulatory complex resides at the center, with the two heterodimeric catalytic subcomplexes bound on opposite sides.</text>
</comment>
<dbReference type="Gene3D" id="3.40.50.10470">
    <property type="entry name" value="Translation initiation factor eif-2b, domain 2"/>
    <property type="match status" value="1"/>
</dbReference>
<dbReference type="EMBL" id="RQTK01000338">
    <property type="protein sequence ID" value="RUS81429.1"/>
    <property type="molecule type" value="Genomic_DNA"/>
</dbReference>
<dbReference type="AlphaFoldDB" id="A0A433TIN9"/>
<comment type="caution">
    <text evidence="11">The sequence shown here is derived from an EMBL/GenBank/DDBJ whole genome shotgun (WGS) entry which is preliminary data.</text>
</comment>
<evidence type="ECO:0000256" key="8">
    <source>
        <dbReference type="ARBA" id="ARBA00044236"/>
    </source>
</evidence>
<dbReference type="GO" id="GO:0005085">
    <property type="term" value="F:guanyl-nucleotide exchange factor activity"/>
    <property type="evidence" value="ECO:0007669"/>
    <property type="project" value="TreeGrafter"/>
</dbReference>
<keyword evidence="12" id="KW-1185">Reference proteome</keyword>
<dbReference type="Gene3D" id="1.20.120.1070">
    <property type="entry name" value="Translation initiation factor eIF-2B, N-terminal domain"/>
    <property type="match status" value="1"/>
</dbReference>
<dbReference type="GO" id="GO:0005829">
    <property type="term" value="C:cytosol"/>
    <property type="evidence" value="ECO:0007669"/>
    <property type="project" value="UniProtKB-SubCell"/>
</dbReference>